<dbReference type="RefSeq" id="WP_317489054.1">
    <property type="nucleotide sequence ID" value="NZ_CP136051.1"/>
</dbReference>
<feature type="domain" description="SCP2" evidence="1">
    <location>
        <begin position="22"/>
        <end position="109"/>
    </location>
</feature>
<reference evidence="2 3" key="1">
    <citation type="journal article" date="2023" name="Microbiol. Resour. Announc.">
        <title>Complete Genome Sequence of Imperialibacter roseus strain P4T.</title>
        <authorList>
            <person name="Tizabi D.R."/>
            <person name="Bachvaroff T."/>
            <person name="Hill R.T."/>
        </authorList>
    </citation>
    <scope>NUCLEOTIDE SEQUENCE [LARGE SCALE GENOMIC DNA]</scope>
    <source>
        <strain evidence="2 3">P4T</strain>
    </source>
</reference>
<dbReference type="InterPro" id="IPR036527">
    <property type="entry name" value="SCP2_sterol-bd_dom_sf"/>
</dbReference>
<dbReference type="Pfam" id="PF02036">
    <property type="entry name" value="SCP2"/>
    <property type="match status" value="1"/>
</dbReference>
<dbReference type="SUPFAM" id="SSF55718">
    <property type="entry name" value="SCP-like"/>
    <property type="match status" value="1"/>
</dbReference>
<dbReference type="Proteomes" id="UP001302349">
    <property type="component" value="Chromosome"/>
</dbReference>
<accession>A0ABZ0IMR8</accession>
<dbReference type="InterPro" id="IPR003033">
    <property type="entry name" value="SCP2_sterol-bd_dom"/>
</dbReference>
<evidence type="ECO:0000259" key="1">
    <source>
        <dbReference type="Pfam" id="PF02036"/>
    </source>
</evidence>
<dbReference type="EMBL" id="CP136051">
    <property type="protein sequence ID" value="WOK06328.1"/>
    <property type="molecule type" value="Genomic_DNA"/>
</dbReference>
<keyword evidence="3" id="KW-1185">Reference proteome</keyword>
<dbReference type="Gene3D" id="3.30.1050.10">
    <property type="entry name" value="SCP2 sterol-binding domain"/>
    <property type="match status" value="1"/>
</dbReference>
<organism evidence="2 3">
    <name type="scientific">Imperialibacter roseus</name>
    <dbReference type="NCBI Taxonomy" id="1324217"/>
    <lineage>
        <taxon>Bacteria</taxon>
        <taxon>Pseudomonadati</taxon>
        <taxon>Bacteroidota</taxon>
        <taxon>Cytophagia</taxon>
        <taxon>Cytophagales</taxon>
        <taxon>Flammeovirgaceae</taxon>
        <taxon>Imperialibacter</taxon>
    </lineage>
</organism>
<name>A0ABZ0IMR8_9BACT</name>
<gene>
    <name evidence="2" type="ORF">RT717_24955</name>
</gene>
<evidence type="ECO:0000313" key="2">
    <source>
        <dbReference type="EMBL" id="WOK06328.1"/>
    </source>
</evidence>
<sequence>METKPEIAREIVLSLQDRFRPEKLEEGFETIFHFDIEGKNGGQFTAVIEKGSCRVSQGLEGEAKCTIKTSDVVYEEIELGKRSAEMAFMMGKIKVSDLNEMLKFTKLFKRLF</sequence>
<evidence type="ECO:0000313" key="3">
    <source>
        <dbReference type="Proteomes" id="UP001302349"/>
    </source>
</evidence>
<protein>
    <submittedName>
        <fullName evidence="2">SCP2 sterol-binding domain-containing protein</fullName>
    </submittedName>
</protein>
<proteinExistence type="predicted"/>